<protein>
    <recommendedName>
        <fullName evidence="9">Lipid A biosynthesis acyltransferase</fullName>
    </recommendedName>
</protein>
<dbReference type="Pfam" id="PF03279">
    <property type="entry name" value="Lip_A_acyltrans"/>
    <property type="match status" value="1"/>
</dbReference>
<dbReference type="PANTHER" id="PTHR30606:SF10">
    <property type="entry name" value="PHOSPHATIDYLINOSITOL MANNOSIDE ACYLTRANSFERASE"/>
    <property type="match status" value="1"/>
</dbReference>
<evidence type="ECO:0000256" key="5">
    <source>
        <dbReference type="ARBA" id="ARBA00023136"/>
    </source>
</evidence>
<keyword evidence="2" id="KW-1003">Cell membrane</keyword>
<accession>A0A1W1HBX1</accession>
<sequence>MSLIRINRLIQSIDYSFVVPLTASLPIPVGRKIAIMRGIVCAILDYDWRSNALNFRYVRSRVMENMRNLSSRKPLWGTLKRFVNNSIEEWQSCLFRHPDKMVKIAGQCHIEHLDDYKRHAREKRGIVLVSAHFDSFCMGMVLIGMKGLKVHCINTSGLENPLIDPAIRSYFKIKYSYMESLMNGKMPYHEDGMEIFYEKLNNGEMVVLMGDIPGSRSSVFIDFLGKKFRLPLGAWHMARKTNSLLGAYMTFGFPGGKYHTISIPPYEPDPHDPVKSLMPIYSFMEKLIKAHPEKWVASDLLQGY</sequence>
<proteinExistence type="predicted"/>
<dbReference type="RefSeq" id="WP_080807119.1">
    <property type="nucleotide sequence ID" value="NZ_LT828556.1"/>
</dbReference>
<dbReference type="CDD" id="cd07984">
    <property type="entry name" value="LPLAT_LABLAT-like"/>
    <property type="match status" value="1"/>
</dbReference>
<evidence type="ECO:0000256" key="4">
    <source>
        <dbReference type="ARBA" id="ARBA00022679"/>
    </source>
</evidence>
<dbReference type="PANTHER" id="PTHR30606">
    <property type="entry name" value="LIPID A BIOSYNTHESIS LAUROYL ACYLTRANSFERASE"/>
    <property type="match status" value="1"/>
</dbReference>
<name>A0A1W1HBX1_9BACT</name>
<evidence type="ECO:0000256" key="2">
    <source>
        <dbReference type="ARBA" id="ARBA00022475"/>
    </source>
</evidence>
<keyword evidence="3" id="KW-0997">Cell inner membrane</keyword>
<evidence type="ECO:0000256" key="1">
    <source>
        <dbReference type="ARBA" id="ARBA00004533"/>
    </source>
</evidence>
<dbReference type="OrthoDB" id="5508580at2"/>
<keyword evidence="6" id="KW-0012">Acyltransferase</keyword>
<gene>
    <name evidence="7" type="ORF">MTBBW1_2030033</name>
</gene>
<dbReference type="Proteomes" id="UP000191931">
    <property type="component" value="Unassembled WGS sequence"/>
</dbReference>
<dbReference type="GO" id="GO:0009247">
    <property type="term" value="P:glycolipid biosynthetic process"/>
    <property type="evidence" value="ECO:0007669"/>
    <property type="project" value="UniProtKB-ARBA"/>
</dbReference>
<evidence type="ECO:0000313" key="8">
    <source>
        <dbReference type="Proteomes" id="UP000191931"/>
    </source>
</evidence>
<dbReference type="STRING" id="1246637.MTBBW1_2030033"/>
<evidence type="ECO:0000256" key="6">
    <source>
        <dbReference type="ARBA" id="ARBA00023315"/>
    </source>
</evidence>
<dbReference type="GO" id="GO:0005886">
    <property type="term" value="C:plasma membrane"/>
    <property type="evidence" value="ECO:0007669"/>
    <property type="project" value="UniProtKB-SubCell"/>
</dbReference>
<keyword evidence="5" id="KW-0472">Membrane</keyword>
<dbReference type="EMBL" id="FWEV01000117">
    <property type="protein sequence ID" value="SLM29943.1"/>
    <property type="molecule type" value="Genomic_DNA"/>
</dbReference>
<evidence type="ECO:0008006" key="9">
    <source>
        <dbReference type="Google" id="ProtNLM"/>
    </source>
</evidence>
<dbReference type="GO" id="GO:0016746">
    <property type="term" value="F:acyltransferase activity"/>
    <property type="evidence" value="ECO:0007669"/>
    <property type="project" value="UniProtKB-KW"/>
</dbReference>
<evidence type="ECO:0000256" key="3">
    <source>
        <dbReference type="ARBA" id="ARBA00022519"/>
    </source>
</evidence>
<evidence type="ECO:0000313" key="7">
    <source>
        <dbReference type="EMBL" id="SLM29943.1"/>
    </source>
</evidence>
<keyword evidence="8" id="KW-1185">Reference proteome</keyword>
<dbReference type="AlphaFoldDB" id="A0A1W1HBX1"/>
<organism evidence="7 8">
    <name type="scientific">Desulfamplus magnetovallimortis</name>
    <dbReference type="NCBI Taxonomy" id="1246637"/>
    <lineage>
        <taxon>Bacteria</taxon>
        <taxon>Pseudomonadati</taxon>
        <taxon>Thermodesulfobacteriota</taxon>
        <taxon>Desulfobacteria</taxon>
        <taxon>Desulfobacterales</taxon>
        <taxon>Desulfobacteraceae</taxon>
        <taxon>Desulfamplus</taxon>
    </lineage>
</organism>
<comment type="subcellular location">
    <subcellularLocation>
        <location evidence="1">Cell inner membrane</location>
    </subcellularLocation>
</comment>
<keyword evidence="4" id="KW-0808">Transferase</keyword>
<dbReference type="InterPro" id="IPR004960">
    <property type="entry name" value="LipA_acyltrans"/>
</dbReference>
<reference evidence="7 8" key="1">
    <citation type="submission" date="2017-03" db="EMBL/GenBank/DDBJ databases">
        <authorList>
            <person name="Afonso C.L."/>
            <person name="Miller P.J."/>
            <person name="Scott M.A."/>
            <person name="Spackman E."/>
            <person name="Goraichik I."/>
            <person name="Dimitrov K.M."/>
            <person name="Suarez D.L."/>
            <person name="Swayne D.E."/>
        </authorList>
    </citation>
    <scope>NUCLEOTIDE SEQUENCE [LARGE SCALE GENOMIC DNA]</scope>
    <source>
        <strain evidence="7">PRJEB14757</strain>
    </source>
</reference>